<accession>A0A0C2SQC3</accession>
<dbReference type="AlphaFoldDB" id="A0A0C2SQC3"/>
<dbReference type="InParanoid" id="A0A0C2SQC3"/>
<sequence>MSYAPGFVHSVAFSPETMHLNPSRANAFKTLIARHQDMGGSGLALFFAVWWL</sequence>
<name>A0A0C2SQC3_AMAMK</name>
<dbReference type="HOGENOM" id="CLU_3086726_0_0_1"/>
<proteinExistence type="predicted"/>
<organism evidence="1 2">
    <name type="scientific">Amanita muscaria (strain Koide BX008)</name>
    <dbReference type="NCBI Taxonomy" id="946122"/>
    <lineage>
        <taxon>Eukaryota</taxon>
        <taxon>Fungi</taxon>
        <taxon>Dikarya</taxon>
        <taxon>Basidiomycota</taxon>
        <taxon>Agaricomycotina</taxon>
        <taxon>Agaricomycetes</taxon>
        <taxon>Agaricomycetidae</taxon>
        <taxon>Agaricales</taxon>
        <taxon>Pluteineae</taxon>
        <taxon>Amanitaceae</taxon>
        <taxon>Amanita</taxon>
    </lineage>
</organism>
<protein>
    <submittedName>
        <fullName evidence="1">Uncharacterized protein</fullName>
    </submittedName>
</protein>
<gene>
    <name evidence="1" type="ORF">M378DRAFT_172857</name>
</gene>
<dbReference type="Proteomes" id="UP000054549">
    <property type="component" value="Unassembled WGS sequence"/>
</dbReference>
<evidence type="ECO:0000313" key="2">
    <source>
        <dbReference type="Proteomes" id="UP000054549"/>
    </source>
</evidence>
<reference evidence="1 2" key="1">
    <citation type="submission" date="2014-04" db="EMBL/GenBank/DDBJ databases">
        <title>Evolutionary Origins and Diversification of the Mycorrhizal Mutualists.</title>
        <authorList>
            <consortium name="DOE Joint Genome Institute"/>
            <consortium name="Mycorrhizal Genomics Consortium"/>
            <person name="Kohler A."/>
            <person name="Kuo A."/>
            <person name="Nagy L.G."/>
            <person name="Floudas D."/>
            <person name="Copeland A."/>
            <person name="Barry K.W."/>
            <person name="Cichocki N."/>
            <person name="Veneault-Fourrey C."/>
            <person name="LaButti K."/>
            <person name="Lindquist E.A."/>
            <person name="Lipzen A."/>
            <person name="Lundell T."/>
            <person name="Morin E."/>
            <person name="Murat C."/>
            <person name="Riley R."/>
            <person name="Ohm R."/>
            <person name="Sun H."/>
            <person name="Tunlid A."/>
            <person name="Henrissat B."/>
            <person name="Grigoriev I.V."/>
            <person name="Hibbett D.S."/>
            <person name="Martin F."/>
        </authorList>
    </citation>
    <scope>NUCLEOTIDE SEQUENCE [LARGE SCALE GENOMIC DNA]</scope>
    <source>
        <strain evidence="1 2">Koide BX008</strain>
    </source>
</reference>
<keyword evidence="2" id="KW-1185">Reference proteome</keyword>
<evidence type="ECO:0000313" key="1">
    <source>
        <dbReference type="EMBL" id="KIL56234.1"/>
    </source>
</evidence>
<dbReference type="EMBL" id="KN818436">
    <property type="protein sequence ID" value="KIL56234.1"/>
    <property type="molecule type" value="Genomic_DNA"/>
</dbReference>